<protein>
    <recommendedName>
        <fullName evidence="5">UDENN domain-containing protein</fullName>
    </recommendedName>
</protein>
<evidence type="ECO:0000256" key="1">
    <source>
        <dbReference type="ARBA" id="ARBA00004132"/>
    </source>
</evidence>
<feature type="region of interest" description="Disordered" evidence="4">
    <location>
        <begin position="674"/>
        <end position="717"/>
    </location>
</feature>
<dbReference type="PROSITE" id="PS50211">
    <property type="entry name" value="DENN"/>
    <property type="match status" value="1"/>
</dbReference>
<dbReference type="PANTHER" id="PTHR13196">
    <property type="entry name" value="DENN DOMAIN-CONTAINING"/>
    <property type="match status" value="1"/>
</dbReference>
<dbReference type="OrthoDB" id="206724at2759"/>
<dbReference type="GO" id="GO:0032456">
    <property type="term" value="P:endocytic recycling"/>
    <property type="evidence" value="ECO:0007669"/>
    <property type="project" value="TreeGrafter"/>
</dbReference>
<evidence type="ECO:0000256" key="2">
    <source>
        <dbReference type="ARBA" id="ARBA00022658"/>
    </source>
</evidence>
<feature type="region of interest" description="Disordered" evidence="4">
    <location>
        <begin position="595"/>
        <end position="644"/>
    </location>
</feature>
<dbReference type="GO" id="GO:0006897">
    <property type="term" value="P:endocytosis"/>
    <property type="evidence" value="ECO:0007669"/>
    <property type="project" value="TreeGrafter"/>
</dbReference>
<organism evidence="6 7">
    <name type="scientific">Dissostichus mawsoni</name>
    <name type="common">Antarctic cod</name>
    <dbReference type="NCBI Taxonomy" id="36200"/>
    <lineage>
        <taxon>Eukaryota</taxon>
        <taxon>Metazoa</taxon>
        <taxon>Chordata</taxon>
        <taxon>Craniata</taxon>
        <taxon>Vertebrata</taxon>
        <taxon>Euteleostomi</taxon>
        <taxon>Actinopterygii</taxon>
        <taxon>Neopterygii</taxon>
        <taxon>Teleostei</taxon>
        <taxon>Neoteleostei</taxon>
        <taxon>Acanthomorphata</taxon>
        <taxon>Eupercaria</taxon>
        <taxon>Perciformes</taxon>
        <taxon>Notothenioidei</taxon>
        <taxon>Nototheniidae</taxon>
        <taxon>Dissostichus</taxon>
    </lineage>
</organism>
<dbReference type="GO" id="GO:0005085">
    <property type="term" value="F:guanyl-nucleotide exchange factor activity"/>
    <property type="evidence" value="ECO:0007669"/>
    <property type="project" value="UniProtKB-KW"/>
</dbReference>
<evidence type="ECO:0000256" key="3">
    <source>
        <dbReference type="ARBA" id="ARBA00023329"/>
    </source>
</evidence>
<gene>
    <name evidence="6" type="ORF">F7725_015115</name>
</gene>
<feature type="compositionally biased region" description="Basic and acidic residues" evidence="4">
    <location>
        <begin position="830"/>
        <end position="850"/>
    </location>
</feature>
<evidence type="ECO:0000313" key="7">
    <source>
        <dbReference type="Proteomes" id="UP000518266"/>
    </source>
</evidence>
<accession>A0A7J5YJZ9</accession>
<sequence>MGSRIKENPESTFEVFLEVAHPGTHSSGPEVRRQYPEDYTDQETLLTVPKFCFPFSMDSLTVSQVGQNFTFVLTDIESKQRFGFCRLSSGAQTCYCILSYLPWFEVFYKLLNIVADYTIKGQESQWQEFLVSLHTLPIPEPGVPVHLGVHSFFTVPDARELPSIPENRNLTEYFVAVDVNNMLHLYASMLYERRILICCSKLSTKVRGLALDDVVVLNVSTTTGDGVARAFLRSQAALFGSYRDALHIQPEEQITFNEETFVSHRSSAMRQFLQNAIQLQLFKQFIDGRLDLLNSGEGFSDIFEEEISLGEYAERRRSYLNTVKTRANPAMKTVYKFVSTSLLSSVTAKDHAKMRIKEVKSRLKQKEQAENGFSTVGSVVIDDESPAVKREGPMTSLDDQKPITVLFGQARPTMMLKRPSSNVSLESSGDHSLRPTRHYTVFLSEDSSGDELQYDEDSISGFPDSFLFSVPFEWSPLPVNEKFSNVTLLGDIFGCQDEPDSQHITLAKSLEDLRTPKDSEELQQAKFTYQRMDLSVGEHSRTLPGLKLSNPYNKLWSVEQDVCVPPLSDRPPSVQLPSQMEIHSLSPSPCLDTLDPSTSGNITIPRPQGRKTPELGGVLAPPATQIRSKPAEGGEGGTSSSGGQEFRQALSMSTDGDLMKSSVDSIDLMSLLDPLSSSSSAPSPHSSSKPTLPPRSYPQGLPPFPMHPHMPLNPFSHSLQNTQIRFPPAVGGNPFNAAYGHQAGSYLHTQPQSFSTLPGLYRQNSPSYGLQHSAFPSSRPLFSASNHALSSLANSSVPSAAMNLLEKPLCADSDSQKTQDLFGDLLTMPKPDKPPKKKVEDLRRRWETFD</sequence>
<dbReference type="SMART" id="SM00801">
    <property type="entry name" value="dDENN"/>
    <property type="match status" value="1"/>
</dbReference>
<dbReference type="GO" id="GO:1901981">
    <property type="term" value="F:phosphatidylinositol phosphate binding"/>
    <property type="evidence" value="ECO:0007669"/>
    <property type="project" value="TreeGrafter"/>
</dbReference>
<dbReference type="GO" id="GO:0005829">
    <property type="term" value="C:cytosol"/>
    <property type="evidence" value="ECO:0007669"/>
    <property type="project" value="TreeGrafter"/>
</dbReference>
<dbReference type="Pfam" id="PF02141">
    <property type="entry name" value="DENN"/>
    <property type="match status" value="1"/>
</dbReference>
<name>A0A7J5YJZ9_DISMA</name>
<dbReference type="Gene3D" id="6.10.140.1000">
    <property type="match status" value="1"/>
</dbReference>
<dbReference type="SMART" id="SM00800">
    <property type="entry name" value="uDENN"/>
    <property type="match status" value="1"/>
</dbReference>
<dbReference type="PANTHER" id="PTHR13196:SF22">
    <property type="entry name" value="DENN DOMAIN-CONTAINING PROTEIN 1A"/>
    <property type="match status" value="1"/>
</dbReference>
<dbReference type="Pfam" id="PF03455">
    <property type="entry name" value="dDENN"/>
    <property type="match status" value="1"/>
</dbReference>
<proteinExistence type="predicted"/>
<dbReference type="Proteomes" id="UP000518266">
    <property type="component" value="Unassembled WGS sequence"/>
</dbReference>
<keyword evidence="7" id="KW-1185">Reference proteome</keyword>
<keyword evidence="2" id="KW-0344">Guanine-nucleotide releasing factor</keyword>
<evidence type="ECO:0000256" key="4">
    <source>
        <dbReference type="SAM" id="MobiDB-lite"/>
    </source>
</evidence>
<keyword evidence="3" id="KW-0968">Cytoplasmic vesicle</keyword>
<dbReference type="InterPro" id="IPR001194">
    <property type="entry name" value="cDENN_dom"/>
</dbReference>
<feature type="compositionally biased region" description="Low complexity" evidence="4">
    <location>
        <begin position="674"/>
        <end position="688"/>
    </location>
</feature>
<evidence type="ECO:0000313" key="6">
    <source>
        <dbReference type="EMBL" id="KAF3848618.1"/>
    </source>
</evidence>
<dbReference type="Gene3D" id="3.30.450.200">
    <property type="match status" value="1"/>
</dbReference>
<dbReference type="GO" id="GO:0030136">
    <property type="term" value="C:clathrin-coated vesicle"/>
    <property type="evidence" value="ECO:0007669"/>
    <property type="project" value="UniProtKB-SubCell"/>
</dbReference>
<feature type="domain" description="UDENN" evidence="5">
    <location>
        <begin position="13"/>
        <end position="430"/>
    </location>
</feature>
<dbReference type="Pfam" id="PF03456">
    <property type="entry name" value="uDENN"/>
    <property type="match status" value="1"/>
</dbReference>
<dbReference type="Gene3D" id="3.40.50.11500">
    <property type="match status" value="1"/>
</dbReference>
<comment type="subcellular location">
    <subcellularLocation>
        <location evidence="1">Cytoplasmic vesicle</location>
        <location evidence="1">Clathrin-coated vesicle</location>
    </subcellularLocation>
</comment>
<evidence type="ECO:0000259" key="5">
    <source>
        <dbReference type="PROSITE" id="PS50211"/>
    </source>
</evidence>
<feature type="compositionally biased region" description="Pro residues" evidence="4">
    <location>
        <begin position="691"/>
        <end position="708"/>
    </location>
</feature>
<dbReference type="InterPro" id="IPR005112">
    <property type="entry name" value="dDENN_dom"/>
</dbReference>
<feature type="region of interest" description="Disordered" evidence="4">
    <location>
        <begin position="823"/>
        <end position="850"/>
    </location>
</feature>
<dbReference type="EMBL" id="JAAKFY010000012">
    <property type="protein sequence ID" value="KAF3848618.1"/>
    <property type="molecule type" value="Genomic_DNA"/>
</dbReference>
<dbReference type="SMART" id="SM00799">
    <property type="entry name" value="DENN"/>
    <property type="match status" value="1"/>
</dbReference>
<dbReference type="InterPro" id="IPR040032">
    <property type="entry name" value="DENND1A/B/C"/>
</dbReference>
<dbReference type="InterPro" id="IPR037516">
    <property type="entry name" value="Tripartite_DENN"/>
</dbReference>
<dbReference type="FunFam" id="3.30.450.200:FF:000003">
    <property type="entry name" value="DENN domain containing 1A"/>
    <property type="match status" value="1"/>
</dbReference>
<dbReference type="InterPro" id="IPR005113">
    <property type="entry name" value="uDENN_dom"/>
</dbReference>
<comment type="caution">
    <text evidence="6">The sequence shown here is derived from an EMBL/GenBank/DDBJ whole genome shotgun (WGS) entry which is preliminary data.</text>
</comment>
<dbReference type="InterPro" id="IPR043153">
    <property type="entry name" value="DENN_C"/>
</dbReference>
<dbReference type="AlphaFoldDB" id="A0A7J5YJZ9"/>
<reference evidence="6 7" key="1">
    <citation type="submission" date="2020-03" db="EMBL/GenBank/DDBJ databases">
        <title>Dissostichus mawsoni Genome sequencing and assembly.</title>
        <authorList>
            <person name="Park H."/>
        </authorList>
    </citation>
    <scope>NUCLEOTIDE SEQUENCE [LARGE SCALE GENOMIC DNA]</scope>
    <source>
        <strain evidence="6">DM0001</strain>
        <tissue evidence="6">Muscle</tissue>
    </source>
</reference>